<dbReference type="GO" id="GO:0005737">
    <property type="term" value="C:cytoplasm"/>
    <property type="evidence" value="ECO:0007669"/>
    <property type="project" value="UniProtKB-SubCell"/>
</dbReference>
<comment type="cofactor">
    <cofactor evidence="1">
        <name>Mn(2+)</name>
        <dbReference type="ChEBI" id="CHEBI:29035"/>
    </cofactor>
</comment>
<protein>
    <recommendedName>
        <fullName evidence="4 13">D-alanine--D-alanine ligase</fullName>
        <ecNumber evidence="4 13">6.3.2.4</ecNumber>
    </recommendedName>
    <alternativeName>
        <fullName evidence="13">D-Ala-D-Ala ligase</fullName>
    </alternativeName>
    <alternativeName>
        <fullName evidence="13">D-alanylalanine synthetase</fullName>
    </alternativeName>
</protein>
<dbReference type="InterPro" id="IPR013815">
    <property type="entry name" value="ATP_grasp_subdomain_1"/>
</dbReference>
<proteinExistence type="inferred from homology"/>
<keyword evidence="15" id="KW-0479">Metal-binding</keyword>
<dbReference type="InterPro" id="IPR016185">
    <property type="entry name" value="PreATP-grasp_dom_sf"/>
</dbReference>
<dbReference type="RefSeq" id="WP_079717066.1">
    <property type="nucleotide sequence ID" value="NZ_FUYS01000005.1"/>
</dbReference>
<dbReference type="OrthoDB" id="9813261at2"/>
<dbReference type="InterPro" id="IPR011127">
    <property type="entry name" value="Dala_Dala_lig_N"/>
</dbReference>
<evidence type="ECO:0000256" key="12">
    <source>
        <dbReference type="ARBA" id="ARBA00047614"/>
    </source>
</evidence>
<evidence type="ECO:0000256" key="15">
    <source>
        <dbReference type="PIRSR" id="PIRSR039102-3"/>
    </source>
</evidence>
<keyword evidence="6 13" id="KW-0436">Ligase</keyword>
<keyword evidence="10 13" id="KW-0573">Peptidoglycan synthesis</keyword>
<comment type="pathway">
    <text evidence="13">Cell wall biogenesis; peptidoglycan biosynthesis.</text>
</comment>
<feature type="binding site" evidence="15">
    <location>
        <position position="282"/>
    </location>
    <ligand>
        <name>Mg(2+)</name>
        <dbReference type="ChEBI" id="CHEBI:18420"/>
        <label>1</label>
    </ligand>
</feature>
<dbReference type="InterPro" id="IPR011761">
    <property type="entry name" value="ATP-grasp"/>
</dbReference>
<evidence type="ECO:0000256" key="13">
    <source>
        <dbReference type="HAMAP-Rule" id="MF_00047"/>
    </source>
</evidence>
<comment type="cofactor">
    <cofactor evidence="15">
        <name>Mg(2+)</name>
        <dbReference type="ChEBI" id="CHEBI:18420"/>
    </cofactor>
    <cofactor evidence="15">
        <name>Mn(2+)</name>
        <dbReference type="ChEBI" id="CHEBI:29035"/>
    </cofactor>
    <text evidence="15">Binds 2 magnesium or manganese ions per subunit.</text>
</comment>
<dbReference type="AlphaFoldDB" id="A0A1T5CV75"/>
<dbReference type="EMBL" id="FUYS01000005">
    <property type="protein sequence ID" value="SKB63324.1"/>
    <property type="molecule type" value="Genomic_DNA"/>
</dbReference>
<dbReference type="InterPro" id="IPR005905">
    <property type="entry name" value="D_ala_D_ala"/>
</dbReference>
<dbReference type="PROSITE" id="PS00843">
    <property type="entry name" value="DALA_DALA_LIGASE_1"/>
    <property type="match status" value="1"/>
</dbReference>
<evidence type="ECO:0000256" key="10">
    <source>
        <dbReference type="ARBA" id="ARBA00022984"/>
    </source>
</evidence>
<keyword evidence="15" id="KW-0464">Manganese</keyword>
<evidence type="ECO:0000256" key="3">
    <source>
        <dbReference type="ARBA" id="ARBA00010871"/>
    </source>
</evidence>
<feature type="binding site" evidence="15">
    <location>
        <position position="296"/>
    </location>
    <ligand>
        <name>Mg(2+)</name>
        <dbReference type="ChEBI" id="CHEBI:18420"/>
        <label>2</label>
    </ligand>
</feature>
<evidence type="ECO:0000256" key="1">
    <source>
        <dbReference type="ARBA" id="ARBA00001936"/>
    </source>
</evidence>
<dbReference type="Pfam" id="PF01820">
    <property type="entry name" value="Dala_Dala_lig_N"/>
    <property type="match status" value="1"/>
</dbReference>
<reference evidence="18 19" key="1">
    <citation type="submission" date="2017-02" db="EMBL/GenBank/DDBJ databases">
        <authorList>
            <person name="Peterson S.W."/>
        </authorList>
    </citation>
    <scope>NUCLEOTIDE SEQUENCE [LARGE SCALE GENOMIC DNA]</scope>
    <source>
        <strain evidence="18 19">DSM 22899</strain>
    </source>
</reference>
<dbReference type="PIRSF" id="PIRSF039102">
    <property type="entry name" value="Ddl/VanB"/>
    <property type="match status" value="1"/>
</dbReference>
<keyword evidence="19" id="KW-1185">Reference proteome</keyword>
<comment type="similarity">
    <text evidence="3 13">Belongs to the D-alanine--D-alanine ligase family.</text>
</comment>
<dbReference type="Gene3D" id="3.40.50.20">
    <property type="match status" value="1"/>
</dbReference>
<dbReference type="GO" id="GO:0005524">
    <property type="term" value="F:ATP binding"/>
    <property type="evidence" value="ECO:0007669"/>
    <property type="project" value="UniProtKB-UniRule"/>
</dbReference>
<dbReference type="STRING" id="623280.SAMN05660226_02377"/>
<dbReference type="Gene3D" id="3.30.470.20">
    <property type="entry name" value="ATP-grasp fold, B domain"/>
    <property type="match status" value="1"/>
</dbReference>
<dbReference type="GO" id="GO:0008716">
    <property type="term" value="F:D-alanine-D-alanine ligase activity"/>
    <property type="evidence" value="ECO:0007669"/>
    <property type="project" value="UniProtKB-UniRule"/>
</dbReference>
<evidence type="ECO:0000256" key="16">
    <source>
        <dbReference type="PROSITE-ProRule" id="PRU00409"/>
    </source>
</evidence>
<dbReference type="Pfam" id="PF07478">
    <property type="entry name" value="Dala_Dala_lig_C"/>
    <property type="match status" value="1"/>
</dbReference>
<evidence type="ECO:0000256" key="14">
    <source>
        <dbReference type="PIRSR" id="PIRSR039102-1"/>
    </source>
</evidence>
<evidence type="ECO:0000313" key="19">
    <source>
        <dbReference type="Proteomes" id="UP000190541"/>
    </source>
</evidence>
<dbReference type="SUPFAM" id="SSF52440">
    <property type="entry name" value="PreATP-grasp domain"/>
    <property type="match status" value="1"/>
</dbReference>
<feature type="binding site" evidence="15">
    <location>
        <position position="296"/>
    </location>
    <ligand>
        <name>Mg(2+)</name>
        <dbReference type="ChEBI" id="CHEBI:18420"/>
        <label>1</label>
    </ligand>
</feature>
<keyword evidence="7 16" id="KW-0547">Nucleotide-binding</keyword>
<evidence type="ECO:0000256" key="11">
    <source>
        <dbReference type="ARBA" id="ARBA00023316"/>
    </source>
</evidence>
<dbReference type="HAMAP" id="MF_00047">
    <property type="entry name" value="Dala_Dala_lig"/>
    <property type="match status" value="1"/>
</dbReference>
<dbReference type="PANTHER" id="PTHR23132">
    <property type="entry name" value="D-ALANINE--D-ALANINE LIGASE"/>
    <property type="match status" value="1"/>
</dbReference>
<feature type="active site" evidence="14">
    <location>
        <position position="307"/>
    </location>
</feature>
<dbReference type="Gene3D" id="3.30.1490.20">
    <property type="entry name" value="ATP-grasp fold, A domain"/>
    <property type="match status" value="1"/>
</dbReference>
<dbReference type="GO" id="GO:0008360">
    <property type="term" value="P:regulation of cell shape"/>
    <property type="evidence" value="ECO:0007669"/>
    <property type="project" value="UniProtKB-KW"/>
</dbReference>
<comment type="function">
    <text evidence="13">Cell wall formation.</text>
</comment>
<dbReference type="SUPFAM" id="SSF56059">
    <property type="entry name" value="Glutathione synthetase ATP-binding domain-like"/>
    <property type="match status" value="1"/>
</dbReference>
<dbReference type="PROSITE" id="PS00844">
    <property type="entry name" value="DALA_DALA_LIGASE_2"/>
    <property type="match status" value="1"/>
</dbReference>
<evidence type="ECO:0000256" key="9">
    <source>
        <dbReference type="ARBA" id="ARBA00022960"/>
    </source>
</evidence>
<accession>A0A1T5CV75</accession>
<feature type="active site" evidence="14">
    <location>
        <position position="169"/>
    </location>
</feature>
<dbReference type="NCBIfam" id="TIGR01205">
    <property type="entry name" value="D_ala_D_alaTIGR"/>
    <property type="match status" value="1"/>
</dbReference>
<evidence type="ECO:0000256" key="5">
    <source>
        <dbReference type="ARBA" id="ARBA00022490"/>
    </source>
</evidence>
<gene>
    <name evidence="13" type="primary">ddl</name>
    <name evidence="18" type="ORF">SAMN05660226_02377</name>
</gene>
<evidence type="ECO:0000259" key="17">
    <source>
        <dbReference type="PROSITE" id="PS50975"/>
    </source>
</evidence>
<keyword evidence="8 16" id="KW-0067">ATP-binding</keyword>
<feature type="domain" description="ATP-grasp" evidence="17">
    <location>
        <begin position="125"/>
        <end position="329"/>
    </location>
</feature>
<evidence type="ECO:0000256" key="8">
    <source>
        <dbReference type="ARBA" id="ARBA00022840"/>
    </source>
</evidence>
<dbReference type="EC" id="6.3.2.4" evidence="4 13"/>
<dbReference type="InterPro" id="IPR000291">
    <property type="entry name" value="D-Ala_lig_Van_CS"/>
</dbReference>
<feature type="active site" evidence="14">
    <location>
        <position position="18"/>
    </location>
</feature>
<comment type="subcellular location">
    <subcellularLocation>
        <location evidence="2 13">Cytoplasm</location>
    </subcellularLocation>
</comment>
<evidence type="ECO:0000256" key="2">
    <source>
        <dbReference type="ARBA" id="ARBA00004496"/>
    </source>
</evidence>
<dbReference type="InterPro" id="IPR011095">
    <property type="entry name" value="Dala_Dala_lig_C"/>
</dbReference>
<keyword evidence="11 13" id="KW-0961">Cell wall biogenesis/degradation</keyword>
<evidence type="ECO:0000256" key="6">
    <source>
        <dbReference type="ARBA" id="ARBA00022598"/>
    </source>
</evidence>
<dbReference type="Proteomes" id="UP000190541">
    <property type="component" value="Unassembled WGS sequence"/>
</dbReference>
<dbReference type="GO" id="GO:0009252">
    <property type="term" value="P:peptidoglycan biosynthetic process"/>
    <property type="evidence" value="ECO:0007669"/>
    <property type="project" value="UniProtKB-UniRule"/>
</dbReference>
<name>A0A1T5CV75_9SPHI</name>
<sequence>MDLQKEKIALLTGGYTPERGISFKSALNVAEKLDRKRFEVYLIYIVPEGWYYESEGGVRHAINRHDFSLALPQGIVHFDVAFICIHGVPGENGCIQGYLELTGIPYTSCRQQAAALTMNKFFTKAAVSHLPGLHIARSVIINAGSSALEELRGAGLRYPVFIKPNTGGSSIGTAKAANEEEAWAALDTAFDVDYSGQIIVEEYIEGTEYSVGAFLRDGAVEVLPPSEVISEREFFDFDAKYGSSSPVDITPGRIAGPALDELRTLVSAVFRALDCHGVVRIDFIQERVSGRFFFLEINTIPGQTDSSFIPKQLRAAGFDVSAFFSQLIDEAYRLVPKITV</sequence>
<evidence type="ECO:0000313" key="18">
    <source>
        <dbReference type="EMBL" id="SKB63324.1"/>
    </source>
</evidence>
<comment type="catalytic activity">
    <reaction evidence="12 13">
        <text>2 D-alanine + ATP = D-alanyl-D-alanine + ADP + phosphate + H(+)</text>
        <dbReference type="Rhea" id="RHEA:11224"/>
        <dbReference type="ChEBI" id="CHEBI:15378"/>
        <dbReference type="ChEBI" id="CHEBI:30616"/>
        <dbReference type="ChEBI" id="CHEBI:43474"/>
        <dbReference type="ChEBI" id="CHEBI:57416"/>
        <dbReference type="ChEBI" id="CHEBI:57822"/>
        <dbReference type="ChEBI" id="CHEBI:456216"/>
        <dbReference type="EC" id="6.3.2.4"/>
    </reaction>
</comment>
<dbReference type="GO" id="GO:0071555">
    <property type="term" value="P:cell wall organization"/>
    <property type="evidence" value="ECO:0007669"/>
    <property type="project" value="UniProtKB-KW"/>
</dbReference>
<keyword evidence="5 13" id="KW-0963">Cytoplasm</keyword>
<dbReference type="GO" id="GO:0046872">
    <property type="term" value="F:metal ion binding"/>
    <property type="evidence" value="ECO:0007669"/>
    <property type="project" value="UniProtKB-KW"/>
</dbReference>
<keyword evidence="9 13" id="KW-0133">Cell shape</keyword>
<evidence type="ECO:0000256" key="7">
    <source>
        <dbReference type="ARBA" id="ARBA00022741"/>
    </source>
</evidence>
<evidence type="ECO:0000256" key="4">
    <source>
        <dbReference type="ARBA" id="ARBA00012216"/>
    </source>
</evidence>
<organism evidence="18 19">
    <name type="scientific">Parapedobacter luteus</name>
    <dbReference type="NCBI Taxonomy" id="623280"/>
    <lineage>
        <taxon>Bacteria</taxon>
        <taxon>Pseudomonadati</taxon>
        <taxon>Bacteroidota</taxon>
        <taxon>Sphingobacteriia</taxon>
        <taxon>Sphingobacteriales</taxon>
        <taxon>Sphingobacteriaceae</taxon>
        <taxon>Parapedobacter</taxon>
    </lineage>
</organism>
<keyword evidence="15" id="KW-0460">Magnesium</keyword>
<dbReference type="PANTHER" id="PTHR23132:SF23">
    <property type="entry name" value="D-ALANINE--D-ALANINE LIGASE B"/>
    <property type="match status" value="1"/>
</dbReference>
<dbReference type="PROSITE" id="PS50975">
    <property type="entry name" value="ATP_GRASP"/>
    <property type="match status" value="1"/>
</dbReference>
<feature type="binding site" evidence="15">
    <location>
        <position position="298"/>
    </location>
    <ligand>
        <name>Mg(2+)</name>
        <dbReference type="ChEBI" id="CHEBI:18420"/>
        <label>2</label>
    </ligand>
</feature>
<dbReference type="UniPathway" id="UPA00219"/>